<keyword evidence="1" id="KW-1133">Transmembrane helix</keyword>
<dbReference type="EMBL" id="JBHUFF010000008">
    <property type="protein sequence ID" value="MFD1798915.1"/>
    <property type="molecule type" value="Genomic_DNA"/>
</dbReference>
<evidence type="ECO:0000256" key="1">
    <source>
        <dbReference type="SAM" id="Phobius"/>
    </source>
</evidence>
<keyword evidence="3" id="KW-1185">Reference proteome</keyword>
<dbReference type="Proteomes" id="UP001597285">
    <property type="component" value="Unassembled WGS sequence"/>
</dbReference>
<reference evidence="3" key="1">
    <citation type="journal article" date="2019" name="Int. J. Syst. Evol. Microbiol.">
        <title>The Global Catalogue of Microorganisms (GCM) 10K type strain sequencing project: providing services to taxonomists for standard genome sequencing and annotation.</title>
        <authorList>
            <consortium name="The Broad Institute Genomics Platform"/>
            <consortium name="The Broad Institute Genome Sequencing Center for Infectious Disease"/>
            <person name="Wu L."/>
            <person name="Ma J."/>
        </authorList>
    </citation>
    <scope>NUCLEOTIDE SEQUENCE [LARGE SCALE GENOMIC DNA]</scope>
    <source>
        <strain evidence="3">KCTC 42143</strain>
    </source>
</reference>
<protein>
    <submittedName>
        <fullName evidence="2">Uncharacterized protein</fullName>
    </submittedName>
</protein>
<evidence type="ECO:0000313" key="3">
    <source>
        <dbReference type="Proteomes" id="UP001597285"/>
    </source>
</evidence>
<comment type="caution">
    <text evidence="2">The sequence shown here is derived from an EMBL/GenBank/DDBJ whole genome shotgun (WGS) entry which is preliminary data.</text>
</comment>
<evidence type="ECO:0000313" key="2">
    <source>
        <dbReference type="EMBL" id="MFD1798915.1"/>
    </source>
</evidence>
<feature type="transmembrane region" description="Helical" evidence="1">
    <location>
        <begin position="130"/>
        <end position="148"/>
    </location>
</feature>
<accession>A0ABW4NL89</accession>
<keyword evidence="1" id="KW-0812">Transmembrane</keyword>
<sequence>MIQFQKANSLQYITEERKKWREEIRKIMEGIEKSEEKNISEVLVQLKARINAYGLCSEMDYSKDAHIWKHIAEMEKQEAARNKNEYYWEEPDSKQEEYDESKDLLLKFLSLFLKSDWDRSKYEIEGNKQILLNNLLYITAITLYAMMLSKKINLVLKINNILLVSISIGKGQALAMMKHGPTALRKGLTKKQRQSTKKVATS</sequence>
<proteinExistence type="predicted"/>
<gene>
    <name evidence="2" type="ORF">ACFSBK_03440</name>
</gene>
<name>A0ABW4NL89_9LACT</name>
<organism evidence="2 3">
    <name type="scientific">Carnobacterium antarcticum</name>
    <dbReference type="NCBI Taxonomy" id="2126436"/>
    <lineage>
        <taxon>Bacteria</taxon>
        <taxon>Bacillati</taxon>
        <taxon>Bacillota</taxon>
        <taxon>Bacilli</taxon>
        <taxon>Lactobacillales</taxon>
        <taxon>Carnobacteriaceae</taxon>
        <taxon>Carnobacterium</taxon>
    </lineage>
</organism>
<keyword evidence="1" id="KW-0472">Membrane</keyword>
<dbReference type="RefSeq" id="WP_058919310.1">
    <property type="nucleotide sequence ID" value="NZ_JBHSQC010000015.1"/>
</dbReference>